<protein>
    <submittedName>
        <fullName evidence="2">Uncharacterized protein</fullName>
    </submittedName>
</protein>
<evidence type="ECO:0000256" key="1">
    <source>
        <dbReference type="SAM" id="MobiDB-lite"/>
    </source>
</evidence>
<dbReference type="OrthoDB" id="4362859at2759"/>
<organism evidence="2 3">
    <name type="scientific">Penicillium oxalicum (strain 114-2 / CGMCC 5302)</name>
    <name type="common">Penicillium decumbens</name>
    <dbReference type="NCBI Taxonomy" id="933388"/>
    <lineage>
        <taxon>Eukaryota</taxon>
        <taxon>Fungi</taxon>
        <taxon>Dikarya</taxon>
        <taxon>Ascomycota</taxon>
        <taxon>Pezizomycotina</taxon>
        <taxon>Eurotiomycetes</taxon>
        <taxon>Eurotiomycetidae</taxon>
        <taxon>Eurotiales</taxon>
        <taxon>Aspergillaceae</taxon>
        <taxon>Penicillium</taxon>
    </lineage>
</organism>
<dbReference type="AlphaFoldDB" id="S7ZR74"/>
<accession>S7ZR74</accession>
<keyword evidence="3" id="KW-1185">Reference proteome</keyword>
<dbReference type="EMBL" id="KB644414">
    <property type="protein sequence ID" value="EPS32894.1"/>
    <property type="molecule type" value="Genomic_DNA"/>
</dbReference>
<gene>
    <name evidence="2" type="ORF">PDE_07855</name>
</gene>
<sequence>MWLVYRTTKKELANEEIYAQRKQQECRVAEDLRKWSKGKTPQPDPYQPPASQRVTRSRNSSLPGLSPETLIVAQTILYRFKEGRTYFTHLDIQIMFSWHTYQAMEGRTVDPALSLLLACIMIPFATDERLGTRATEILPGSRSSIGDERASEIKEIARLLAADGAGLRMWDTLQQGTIFAFGALNTASSRVLPVVSLESSSTSLSKSGSGESVGQILEGVVIGPPRSSCSEDLADRLQEHVRAQQLEEDKQFRIQRVRDIESEQVKLRELWAMMECKLSALESENRRLKEILHTAASMCTEPWSC</sequence>
<reference evidence="2 3" key="1">
    <citation type="journal article" date="2013" name="PLoS ONE">
        <title>Genomic and secretomic analyses reveal unique features of the lignocellulolytic enzyme system of Penicillium decumbens.</title>
        <authorList>
            <person name="Liu G."/>
            <person name="Zhang L."/>
            <person name="Wei X."/>
            <person name="Zou G."/>
            <person name="Qin Y."/>
            <person name="Ma L."/>
            <person name="Li J."/>
            <person name="Zheng H."/>
            <person name="Wang S."/>
            <person name="Wang C."/>
            <person name="Xun L."/>
            <person name="Zhao G.-P."/>
            <person name="Zhou Z."/>
            <person name="Qu Y."/>
        </authorList>
    </citation>
    <scope>NUCLEOTIDE SEQUENCE [LARGE SCALE GENOMIC DNA]</scope>
    <source>
        <strain evidence="3">114-2 / CGMCC 5302</strain>
    </source>
</reference>
<proteinExistence type="predicted"/>
<feature type="region of interest" description="Disordered" evidence="1">
    <location>
        <begin position="33"/>
        <end position="63"/>
    </location>
</feature>
<feature type="compositionally biased region" description="Polar residues" evidence="1">
    <location>
        <begin position="49"/>
        <end position="63"/>
    </location>
</feature>
<dbReference type="HOGENOM" id="CLU_912476_0_0_1"/>
<dbReference type="Proteomes" id="UP000019376">
    <property type="component" value="Unassembled WGS sequence"/>
</dbReference>
<evidence type="ECO:0000313" key="2">
    <source>
        <dbReference type="EMBL" id="EPS32894.1"/>
    </source>
</evidence>
<evidence type="ECO:0000313" key="3">
    <source>
        <dbReference type="Proteomes" id="UP000019376"/>
    </source>
</evidence>
<name>S7ZR74_PENO1</name>